<reference evidence="2 3" key="1">
    <citation type="submission" date="2019-12" db="EMBL/GenBank/DDBJ databases">
        <title>Mucilaginibacter sp. HME9299 genome sequencing and assembly.</title>
        <authorList>
            <person name="Kang H."/>
            <person name="Kim H."/>
            <person name="Joh K."/>
        </authorList>
    </citation>
    <scope>NUCLEOTIDE SEQUENCE [LARGE SCALE GENOMIC DNA]</scope>
    <source>
        <strain evidence="2 3">HME9299</strain>
    </source>
</reference>
<protein>
    <submittedName>
        <fullName evidence="2">Uncharacterized protein</fullName>
    </submittedName>
</protein>
<feature type="transmembrane region" description="Helical" evidence="1">
    <location>
        <begin position="57"/>
        <end position="77"/>
    </location>
</feature>
<keyword evidence="1" id="KW-1133">Transmembrane helix</keyword>
<evidence type="ECO:0000313" key="3">
    <source>
        <dbReference type="Proteomes" id="UP000434850"/>
    </source>
</evidence>
<dbReference type="OrthoDB" id="772995at2"/>
<name>A0A6I4IAW4_9SPHI</name>
<proteinExistence type="predicted"/>
<accession>A0A6I4IAW4</accession>
<keyword evidence="1" id="KW-0812">Transmembrane</keyword>
<evidence type="ECO:0000256" key="1">
    <source>
        <dbReference type="SAM" id="Phobius"/>
    </source>
</evidence>
<gene>
    <name evidence="2" type="ORF">GO816_05620</name>
</gene>
<dbReference type="AlphaFoldDB" id="A0A6I4IAW4"/>
<sequence>MSLNKIKCPNCQHWNISNGEHDQQCSNCDAILDSRYATRIKNSVNEGYSFIDSLPPYARYIFLAIVSLVGLIVVIAFA</sequence>
<keyword evidence="3" id="KW-1185">Reference proteome</keyword>
<dbReference type="Proteomes" id="UP000434850">
    <property type="component" value="Unassembled WGS sequence"/>
</dbReference>
<keyword evidence="1" id="KW-0472">Membrane</keyword>
<organism evidence="2 3">
    <name type="scientific">Mucilaginibacter aquatilis</name>
    <dbReference type="NCBI Taxonomy" id="1517760"/>
    <lineage>
        <taxon>Bacteria</taxon>
        <taxon>Pseudomonadati</taxon>
        <taxon>Bacteroidota</taxon>
        <taxon>Sphingobacteriia</taxon>
        <taxon>Sphingobacteriales</taxon>
        <taxon>Sphingobacteriaceae</taxon>
        <taxon>Mucilaginibacter</taxon>
    </lineage>
</organism>
<comment type="caution">
    <text evidence="2">The sequence shown here is derived from an EMBL/GenBank/DDBJ whole genome shotgun (WGS) entry which is preliminary data.</text>
</comment>
<dbReference type="EMBL" id="WQLA01000002">
    <property type="protein sequence ID" value="MVN90599.1"/>
    <property type="molecule type" value="Genomic_DNA"/>
</dbReference>
<evidence type="ECO:0000313" key="2">
    <source>
        <dbReference type="EMBL" id="MVN90599.1"/>
    </source>
</evidence>